<sequence>MKKFKFLFTLLISSQFLFSQSENFPKKNTQKGFAKIDFLSIEMPITTIPNEPNMGFSGIHYNLILKNNFYTGIGLYGSIAGARGGFFTLGVNAGLKKYLSDDFYIDSGFHFGGGGGAGAPDGGGAFILPHVNLGYNFKNFSVNTGWSYVNFFDKGAIKGHQLNFGLEIPLNFNYADYSYNESEFPLHKSKKSDWKNKTNRFSMMLHINNLSIKGDSQNINGIKYNGEVIRLAGFEIASYMNKNWFGFLKVDGAFDGIDAGYMDVFLGAGYFFSLNRNKTNILAKFGIGAGGGGGVDTRGGVLLYPDLSLEHKVFNDIYLSVNKGFVVSPDSHFTSSSFGLGLKYYIEKDGIVTKNKNYKKGKFKGLEIILKQDLYYNAQRTTEPTENLHQISLQVNLDLNKNLYLSGQTSFANFGNAGAYAEGIVGVGIKLPFNDSTTFFTQFLAGAAGGGFISTGEGLIIKPSIGIDYRLSSTLSLRGAGGYIMAKGGDLSSPFVNLGIKYNISFLKLK</sequence>
<name>A0A2U2JA40_9FLAO</name>
<dbReference type="AlphaFoldDB" id="A0A2U2JA40"/>
<dbReference type="OrthoDB" id="1195661at2"/>
<evidence type="ECO:0000313" key="1">
    <source>
        <dbReference type="EMBL" id="PWG05210.1"/>
    </source>
</evidence>
<accession>A0A2U2JA40</accession>
<dbReference type="Proteomes" id="UP000245670">
    <property type="component" value="Unassembled WGS sequence"/>
</dbReference>
<proteinExistence type="predicted"/>
<dbReference type="RefSeq" id="WP_109404755.1">
    <property type="nucleotide sequence ID" value="NZ_QFFG01000003.1"/>
</dbReference>
<protein>
    <submittedName>
        <fullName evidence="1">Uncharacterized protein</fullName>
    </submittedName>
</protein>
<dbReference type="EMBL" id="QFFG01000003">
    <property type="protein sequence ID" value="PWG05210.1"/>
    <property type="molecule type" value="Genomic_DNA"/>
</dbReference>
<gene>
    <name evidence="1" type="ORF">DIS07_08160</name>
</gene>
<comment type="caution">
    <text evidence="1">The sequence shown here is derived from an EMBL/GenBank/DDBJ whole genome shotgun (WGS) entry which is preliminary data.</text>
</comment>
<evidence type="ECO:0000313" key="2">
    <source>
        <dbReference type="Proteomes" id="UP000245670"/>
    </source>
</evidence>
<keyword evidence="2" id="KW-1185">Reference proteome</keyword>
<organism evidence="1 2">
    <name type="scientific">Polaribacter aquimarinus</name>
    <dbReference type="NCBI Taxonomy" id="2100726"/>
    <lineage>
        <taxon>Bacteria</taxon>
        <taxon>Pseudomonadati</taxon>
        <taxon>Bacteroidota</taxon>
        <taxon>Flavobacteriia</taxon>
        <taxon>Flavobacteriales</taxon>
        <taxon>Flavobacteriaceae</taxon>
    </lineage>
</organism>
<reference evidence="1 2" key="1">
    <citation type="submission" date="2018-05" db="EMBL/GenBank/DDBJ databases">
        <title>Polaribacter aquimarinus sp. nov., isolated from sediment in a sediment of sea.</title>
        <authorList>
            <person name="Lu D."/>
        </authorList>
    </citation>
    <scope>NUCLEOTIDE SEQUENCE [LARGE SCALE GENOMIC DNA]</scope>
    <source>
        <strain evidence="1 2">ZY113</strain>
    </source>
</reference>